<proteinExistence type="predicted"/>
<dbReference type="InterPro" id="IPR027417">
    <property type="entry name" value="P-loop_NTPase"/>
</dbReference>
<evidence type="ECO:0000313" key="1">
    <source>
        <dbReference type="EMBL" id="KKL27036.1"/>
    </source>
</evidence>
<accession>A0A0F9EAX8</accession>
<evidence type="ECO:0008006" key="2">
    <source>
        <dbReference type="Google" id="ProtNLM"/>
    </source>
</evidence>
<protein>
    <recommendedName>
        <fullName evidence="2">Terminase large subunit gp17-like C-terminal domain-containing protein</fullName>
    </recommendedName>
</protein>
<feature type="non-terminal residue" evidence="1">
    <location>
        <position position="284"/>
    </location>
</feature>
<sequence>MEIQLDKWQQEILEEEDRHILLAKGRRIGATHLFAEKAVEWLKTHHNDHPTSQIVCASLTIDQAQLLVAFATSYAQRKYPELIGKGKNKPTLNRLILKVKKNRRILLAKPVGDTGRSSRGFEGQVLMIDEGGFQPDLFFEAAKPILATTNGRIWMFGTFDGQEGYFWKNYEKAMIKKDPKARFKVWEMDTETVARDRPICKSWTLEQREGLKEFLAEEKDDMSEMAYAQEYLGVAALDKRQFYSDDWIDKVCHVDENEQIIPKEGRNYGGFDLARMGGDYFTSE</sequence>
<comment type="caution">
    <text evidence="1">The sequence shown here is derived from an EMBL/GenBank/DDBJ whole genome shotgun (WGS) entry which is preliminary data.</text>
</comment>
<dbReference type="EMBL" id="LAZR01035620">
    <property type="protein sequence ID" value="KKL27036.1"/>
    <property type="molecule type" value="Genomic_DNA"/>
</dbReference>
<dbReference type="AlphaFoldDB" id="A0A0F9EAX8"/>
<gene>
    <name evidence="1" type="ORF">LCGC14_2389190</name>
</gene>
<reference evidence="1" key="1">
    <citation type="journal article" date="2015" name="Nature">
        <title>Complex archaea that bridge the gap between prokaryotes and eukaryotes.</title>
        <authorList>
            <person name="Spang A."/>
            <person name="Saw J.H."/>
            <person name="Jorgensen S.L."/>
            <person name="Zaremba-Niedzwiedzka K."/>
            <person name="Martijn J."/>
            <person name="Lind A.E."/>
            <person name="van Eijk R."/>
            <person name="Schleper C."/>
            <person name="Guy L."/>
            <person name="Ettema T.J."/>
        </authorList>
    </citation>
    <scope>NUCLEOTIDE SEQUENCE</scope>
</reference>
<organism evidence="1">
    <name type="scientific">marine sediment metagenome</name>
    <dbReference type="NCBI Taxonomy" id="412755"/>
    <lineage>
        <taxon>unclassified sequences</taxon>
        <taxon>metagenomes</taxon>
        <taxon>ecological metagenomes</taxon>
    </lineage>
</organism>
<dbReference type="Gene3D" id="3.40.50.300">
    <property type="entry name" value="P-loop containing nucleotide triphosphate hydrolases"/>
    <property type="match status" value="1"/>
</dbReference>
<name>A0A0F9EAX8_9ZZZZ</name>